<dbReference type="Proteomes" id="UP001597063">
    <property type="component" value="Unassembled WGS sequence"/>
</dbReference>
<feature type="domain" description="BD-FAE-like" evidence="3">
    <location>
        <begin position="56"/>
        <end position="159"/>
    </location>
</feature>
<evidence type="ECO:0000256" key="1">
    <source>
        <dbReference type="ARBA" id="ARBA00022801"/>
    </source>
</evidence>
<evidence type="ECO:0000313" key="4">
    <source>
        <dbReference type="EMBL" id="MFD0688594.1"/>
    </source>
</evidence>
<organism evidence="4 5">
    <name type="scientific">Actinomadura fibrosa</name>
    <dbReference type="NCBI Taxonomy" id="111802"/>
    <lineage>
        <taxon>Bacteria</taxon>
        <taxon>Bacillati</taxon>
        <taxon>Actinomycetota</taxon>
        <taxon>Actinomycetes</taxon>
        <taxon>Streptosporangiales</taxon>
        <taxon>Thermomonosporaceae</taxon>
        <taxon>Actinomadura</taxon>
    </lineage>
</organism>
<dbReference type="Pfam" id="PF20434">
    <property type="entry name" value="BD-FAE"/>
    <property type="match status" value="1"/>
</dbReference>
<comment type="caution">
    <text evidence="4">The sequence shown here is derived from an EMBL/GenBank/DDBJ whole genome shotgun (WGS) entry which is preliminary data.</text>
</comment>
<protein>
    <submittedName>
        <fullName evidence="4">Alpha/beta hydrolase</fullName>
    </submittedName>
</protein>
<gene>
    <name evidence="4" type="ORF">ACFQZM_29160</name>
</gene>
<reference evidence="5" key="1">
    <citation type="journal article" date="2019" name="Int. J. Syst. Evol. Microbiol.">
        <title>The Global Catalogue of Microorganisms (GCM) 10K type strain sequencing project: providing services to taxonomists for standard genome sequencing and annotation.</title>
        <authorList>
            <consortium name="The Broad Institute Genomics Platform"/>
            <consortium name="The Broad Institute Genome Sequencing Center for Infectious Disease"/>
            <person name="Wu L."/>
            <person name="Ma J."/>
        </authorList>
    </citation>
    <scope>NUCLEOTIDE SEQUENCE [LARGE SCALE GENOMIC DNA]</scope>
    <source>
        <strain evidence="5">JCM 9371</strain>
    </source>
</reference>
<dbReference type="SUPFAM" id="SSF53474">
    <property type="entry name" value="alpha/beta-Hydrolases"/>
    <property type="match status" value="1"/>
</dbReference>
<dbReference type="PANTHER" id="PTHR48081">
    <property type="entry name" value="AB HYDROLASE SUPERFAMILY PROTEIN C4A8.06C"/>
    <property type="match status" value="1"/>
</dbReference>
<proteinExistence type="predicted"/>
<keyword evidence="5" id="KW-1185">Reference proteome</keyword>
<accession>A0ABW2XT25</accession>
<sequence>MPTRRLRKIACGISALASAATALTLTTGTAQAAVSQHDYQFGPTSAYKLRALWTPVSKGTRPAVLVVHGGGWTKGRYNSPDPVKVATYLAAHGFQTFTVDYRLSQNAKWPAQRNDVALAESWIRARASYFDINTTRMFLVGDSAGGQISTNLGTYQRANKHWRGVVAFSPVADPRLAYDDGNTPTSGAAQQTLRDQTLAVAGCTTPYSGACATKFDDMASKTAVNAYDVPMKLYVGATEYVSPKHSTDLCAALKLRKIGCAVKTVTGSGHGFAGNWDTNRWDVVLWLRSRL</sequence>
<feature type="chain" id="PRO_5047069052" evidence="2">
    <location>
        <begin position="33"/>
        <end position="291"/>
    </location>
</feature>
<dbReference type="RefSeq" id="WP_165502642.1">
    <property type="nucleotide sequence ID" value="NZ_CAACUY010000003.1"/>
</dbReference>
<evidence type="ECO:0000256" key="2">
    <source>
        <dbReference type="SAM" id="SignalP"/>
    </source>
</evidence>
<name>A0ABW2XT25_9ACTN</name>
<keyword evidence="2" id="KW-0732">Signal</keyword>
<dbReference type="Gene3D" id="3.40.50.1820">
    <property type="entry name" value="alpha/beta hydrolase"/>
    <property type="match status" value="1"/>
</dbReference>
<dbReference type="EMBL" id="JBHTGP010000015">
    <property type="protein sequence ID" value="MFD0688594.1"/>
    <property type="molecule type" value="Genomic_DNA"/>
</dbReference>
<feature type="signal peptide" evidence="2">
    <location>
        <begin position="1"/>
        <end position="32"/>
    </location>
</feature>
<dbReference type="InterPro" id="IPR050300">
    <property type="entry name" value="GDXG_lipolytic_enzyme"/>
</dbReference>
<evidence type="ECO:0000313" key="5">
    <source>
        <dbReference type="Proteomes" id="UP001597063"/>
    </source>
</evidence>
<dbReference type="InterPro" id="IPR029058">
    <property type="entry name" value="AB_hydrolase_fold"/>
</dbReference>
<evidence type="ECO:0000259" key="3">
    <source>
        <dbReference type="Pfam" id="PF20434"/>
    </source>
</evidence>
<keyword evidence="1 4" id="KW-0378">Hydrolase</keyword>
<dbReference type="GO" id="GO:0016787">
    <property type="term" value="F:hydrolase activity"/>
    <property type="evidence" value="ECO:0007669"/>
    <property type="project" value="UniProtKB-KW"/>
</dbReference>
<dbReference type="InterPro" id="IPR049492">
    <property type="entry name" value="BD-FAE-like_dom"/>
</dbReference>